<evidence type="ECO:0000256" key="1">
    <source>
        <dbReference type="SAM" id="MobiDB-lite"/>
    </source>
</evidence>
<proteinExistence type="predicted"/>
<organism evidence="2 3">
    <name type="scientific">Sorangium cellulosum So0157-2</name>
    <dbReference type="NCBI Taxonomy" id="1254432"/>
    <lineage>
        <taxon>Bacteria</taxon>
        <taxon>Pseudomonadati</taxon>
        <taxon>Myxococcota</taxon>
        <taxon>Polyangia</taxon>
        <taxon>Polyangiales</taxon>
        <taxon>Polyangiaceae</taxon>
        <taxon>Sorangium</taxon>
    </lineage>
</organism>
<evidence type="ECO:0000313" key="3">
    <source>
        <dbReference type="Proteomes" id="UP000014803"/>
    </source>
</evidence>
<feature type="region of interest" description="Disordered" evidence="1">
    <location>
        <begin position="1"/>
        <end position="47"/>
    </location>
</feature>
<dbReference type="KEGG" id="scu:SCE1572_08805"/>
<sequence>MGNSASMPVCDSRVPPMSSRDAPRTRVHQGVGATSLSSQRRASARYV</sequence>
<dbReference type="EMBL" id="CP003969">
    <property type="protein sequence ID" value="AGP34599.1"/>
    <property type="molecule type" value="Genomic_DNA"/>
</dbReference>
<evidence type="ECO:0000313" key="2">
    <source>
        <dbReference type="EMBL" id="AGP34599.1"/>
    </source>
</evidence>
<dbReference type="AlphaFoldDB" id="S4XQ23"/>
<dbReference type="HOGENOM" id="CLU_3173283_0_0_7"/>
<accession>S4XQ23</accession>
<feature type="compositionally biased region" description="Polar residues" evidence="1">
    <location>
        <begin position="32"/>
        <end position="41"/>
    </location>
</feature>
<protein>
    <submittedName>
        <fullName evidence="2">Uncharacterized protein</fullName>
    </submittedName>
</protein>
<name>S4XQ23_SORCE</name>
<gene>
    <name evidence="2" type="ORF">SCE1572_08805</name>
</gene>
<dbReference type="Proteomes" id="UP000014803">
    <property type="component" value="Chromosome"/>
</dbReference>
<reference evidence="2 3" key="1">
    <citation type="journal article" date="2013" name="Sci. Rep.">
        <title>Extraordinary expansion of a Sorangium cellulosum genome from an alkaline milieu.</title>
        <authorList>
            <person name="Han K."/>
            <person name="Li Z.F."/>
            <person name="Peng R."/>
            <person name="Zhu L.P."/>
            <person name="Zhou T."/>
            <person name="Wang L.G."/>
            <person name="Li S.G."/>
            <person name="Zhang X.B."/>
            <person name="Hu W."/>
            <person name="Wu Z.H."/>
            <person name="Qin N."/>
            <person name="Li Y.Z."/>
        </authorList>
    </citation>
    <scope>NUCLEOTIDE SEQUENCE [LARGE SCALE GENOMIC DNA]</scope>
    <source>
        <strain evidence="2 3">So0157-2</strain>
    </source>
</reference>